<proteinExistence type="predicted"/>
<dbReference type="Proteomes" id="UP000297703">
    <property type="component" value="Unassembled WGS sequence"/>
</dbReference>
<gene>
    <name evidence="6" type="ORF">DR999_PMT20624</name>
</gene>
<dbReference type="Gene3D" id="3.10.20.90">
    <property type="entry name" value="Phosphatidylinositol 3-kinase Catalytic Subunit, Chain A, domain 1"/>
    <property type="match status" value="1"/>
</dbReference>
<feature type="region of interest" description="Disordered" evidence="3">
    <location>
        <begin position="252"/>
        <end position="317"/>
    </location>
</feature>
<evidence type="ECO:0000256" key="1">
    <source>
        <dbReference type="ARBA" id="ARBA00004496"/>
    </source>
</evidence>
<dbReference type="GO" id="GO:0006511">
    <property type="term" value="P:ubiquitin-dependent protein catabolic process"/>
    <property type="evidence" value="ECO:0007669"/>
    <property type="project" value="TreeGrafter"/>
</dbReference>
<dbReference type="InterPro" id="IPR006636">
    <property type="entry name" value="STI1_HS-bd"/>
</dbReference>
<accession>A0A4D9DRP9</accession>
<feature type="region of interest" description="Disordered" evidence="3">
    <location>
        <begin position="454"/>
        <end position="491"/>
    </location>
</feature>
<feature type="domain" description="Ubiquitin-like" evidence="5">
    <location>
        <begin position="18"/>
        <end position="88"/>
    </location>
</feature>
<dbReference type="InterPro" id="IPR029071">
    <property type="entry name" value="Ubiquitin-like_domsf"/>
</dbReference>
<dbReference type="Pfam" id="PF00627">
    <property type="entry name" value="UBA"/>
    <property type="match status" value="1"/>
</dbReference>
<dbReference type="Gene3D" id="1.10.8.10">
    <property type="entry name" value="DNA helicase RuvA subunit, C-terminal domain"/>
    <property type="match status" value="1"/>
</dbReference>
<dbReference type="STRING" id="55544.A0A4D9DRP9"/>
<reference evidence="6 7" key="2">
    <citation type="submission" date="2019-04" db="EMBL/GenBank/DDBJ databases">
        <title>The genome sequence of big-headed turtle.</title>
        <authorList>
            <person name="Gong S."/>
        </authorList>
    </citation>
    <scope>NUCLEOTIDE SEQUENCE [LARGE SCALE GENOMIC DNA]</scope>
    <source>
        <strain evidence="6">DO16091913</strain>
        <tissue evidence="6">Muscle</tissue>
    </source>
</reference>
<dbReference type="Pfam" id="PF00240">
    <property type="entry name" value="ubiquitin"/>
    <property type="match status" value="1"/>
</dbReference>
<evidence type="ECO:0000313" key="7">
    <source>
        <dbReference type="Proteomes" id="UP000297703"/>
    </source>
</evidence>
<dbReference type="OrthoDB" id="267397at2759"/>
<dbReference type="InterPro" id="IPR015940">
    <property type="entry name" value="UBA"/>
</dbReference>
<dbReference type="Pfam" id="PF23195">
    <property type="entry name" value="UBQLN1"/>
    <property type="match status" value="1"/>
</dbReference>
<reference evidence="6 7" key="1">
    <citation type="submission" date="2019-04" db="EMBL/GenBank/DDBJ databases">
        <title>Draft genome of the big-headed turtle Platysternon megacephalum.</title>
        <authorList>
            <person name="Gong S."/>
        </authorList>
    </citation>
    <scope>NUCLEOTIDE SEQUENCE [LARGE SCALE GENOMIC DNA]</scope>
    <source>
        <strain evidence="6">DO16091913</strain>
        <tissue evidence="6">Muscle</tissue>
    </source>
</reference>
<evidence type="ECO:0000259" key="4">
    <source>
        <dbReference type="PROSITE" id="PS50030"/>
    </source>
</evidence>
<protein>
    <submittedName>
        <fullName evidence="6">EGF-like module-containing mucin-like hormone receptor-like 3</fullName>
    </submittedName>
</protein>
<keyword evidence="6" id="KW-0675">Receptor</keyword>
<dbReference type="AlphaFoldDB" id="A0A4D9DRP9"/>
<comment type="caution">
    <text evidence="6">The sequence shown here is derived from an EMBL/GenBank/DDBJ whole genome shotgun (WGS) entry which is preliminary data.</text>
</comment>
<keyword evidence="7" id="KW-1185">Reference proteome</keyword>
<dbReference type="InterPro" id="IPR009060">
    <property type="entry name" value="UBA-like_sf"/>
</dbReference>
<dbReference type="SUPFAM" id="SSF54236">
    <property type="entry name" value="Ubiquitin-like"/>
    <property type="match status" value="1"/>
</dbReference>
<evidence type="ECO:0000256" key="2">
    <source>
        <dbReference type="ARBA" id="ARBA00022490"/>
    </source>
</evidence>
<dbReference type="Gene3D" id="1.10.260.100">
    <property type="match status" value="1"/>
</dbReference>
<dbReference type="SUPFAM" id="SSF46934">
    <property type="entry name" value="UBA-like"/>
    <property type="match status" value="1"/>
</dbReference>
<dbReference type="SMART" id="SM00165">
    <property type="entry name" value="UBA"/>
    <property type="match status" value="1"/>
</dbReference>
<dbReference type="PANTHER" id="PTHR10677:SF16">
    <property type="entry name" value="UBIQUILIN-1"/>
    <property type="match status" value="1"/>
</dbReference>
<organism evidence="6 7">
    <name type="scientific">Platysternon megacephalum</name>
    <name type="common">big-headed turtle</name>
    <dbReference type="NCBI Taxonomy" id="55544"/>
    <lineage>
        <taxon>Eukaryota</taxon>
        <taxon>Metazoa</taxon>
        <taxon>Chordata</taxon>
        <taxon>Craniata</taxon>
        <taxon>Vertebrata</taxon>
        <taxon>Euteleostomi</taxon>
        <taxon>Archelosauria</taxon>
        <taxon>Testudinata</taxon>
        <taxon>Testudines</taxon>
        <taxon>Cryptodira</taxon>
        <taxon>Durocryptodira</taxon>
        <taxon>Testudinoidea</taxon>
        <taxon>Platysternidae</taxon>
        <taxon>Platysternon</taxon>
    </lineage>
</organism>
<dbReference type="SMART" id="SM00727">
    <property type="entry name" value="STI1"/>
    <property type="match status" value="3"/>
</dbReference>
<dbReference type="PROSITE" id="PS50030">
    <property type="entry name" value="UBA"/>
    <property type="match status" value="1"/>
</dbReference>
<sequence>MAGKGQGPGGNPAAPQIIKVTVKTLQEREEFAVWENSTIADFRGEIAKRFRAPTNLLLLIFAGKIVNDRDTLSQAGIHDRFTIHLVIRPQTRAEDQAAQLRNARTHAATLPAPPNGTSLGRGPPGSAGLADLSMLGGNAPSILGFLNELQQLLVVNPDMILQILENPFFQSMLSNADLITRFLREHPLFQQFAQQNPEVSHIWNNPALMREMIEFVRNPAMMQEILRNRSQILRLGGDKVLWQMLPDTQKPMLNGPQAQWWSDPPQNKPPPAGVSQLSHTENRDPLPNPWASQFGPQSCTPHHKSGPDVGGIHVSNSPNCSTGQSPWLLPEGPGVAAGMCNPLEVQNASQELTRNALPFQSILSVPYMRSIMQALSQNPSLIVHFMLSNPRFVGILHPQQEVARELQALLQLLHSPDMLLVMANPRATRALFQIQQGFQTLGMEVLRFARGSVPGSGAAGSPADGGEGTGTGHEPRENASPAPGSAESGCQPCNVEQIAQGLGQASPPLPRTPDVQFQQQLEQLHVMGFLRHEANVQALREADGDINAAIDKLLDSQPSWPR</sequence>
<comment type="subcellular location">
    <subcellularLocation>
        <location evidence="1">Cytoplasm</location>
    </subcellularLocation>
</comment>
<feature type="domain" description="UBA" evidence="4">
    <location>
        <begin position="516"/>
        <end position="556"/>
    </location>
</feature>
<dbReference type="PROSITE" id="PS50053">
    <property type="entry name" value="UBIQUITIN_2"/>
    <property type="match status" value="1"/>
</dbReference>
<dbReference type="PANTHER" id="PTHR10677">
    <property type="entry name" value="UBIQUILIN"/>
    <property type="match status" value="1"/>
</dbReference>
<dbReference type="FunFam" id="1.10.260.100:FF:000001">
    <property type="entry name" value="Ubiquilin 1"/>
    <property type="match status" value="1"/>
</dbReference>
<feature type="compositionally biased region" description="Polar residues" evidence="3">
    <location>
        <begin position="290"/>
        <end position="300"/>
    </location>
</feature>
<evidence type="ECO:0000259" key="5">
    <source>
        <dbReference type="PROSITE" id="PS50053"/>
    </source>
</evidence>
<dbReference type="GO" id="GO:0005829">
    <property type="term" value="C:cytosol"/>
    <property type="evidence" value="ECO:0007669"/>
    <property type="project" value="TreeGrafter"/>
</dbReference>
<keyword evidence="2" id="KW-0963">Cytoplasm</keyword>
<dbReference type="InterPro" id="IPR015496">
    <property type="entry name" value="Ubiquilin"/>
</dbReference>
<name>A0A4D9DRP9_9SAUR</name>
<evidence type="ECO:0000313" key="6">
    <source>
        <dbReference type="EMBL" id="TFJ97533.1"/>
    </source>
</evidence>
<dbReference type="EMBL" id="QXTE01000483">
    <property type="protein sequence ID" value="TFJ97533.1"/>
    <property type="molecule type" value="Genomic_DNA"/>
</dbReference>
<evidence type="ECO:0000256" key="3">
    <source>
        <dbReference type="SAM" id="MobiDB-lite"/>
    </source>
</evidence>
<dbReference type="InterPro" id="IPR000626">
    <property type="entry name" value="Ubiquitin-like_dom"/>
</dbReference>
<dbReference type="SMART" id="SM00213">
    <property type="entry name" value="UBQ"/>
    <property type="match status" value="1"/>
</dbReference>
<dbReference type="GO" id="GO:0031593">
    <property type="term" value="F:polyubiquitin modification-dependent protein binding"/>
    <property type="evidence" value="ECO:0007669"/>
    <property type="project" value="TreeGrafter"/>
</dbReference>